<dbReference type="SUPFAM" id="SSF102588">
    <property type="entry name" value="LmbE-like"/>
    <property type="match status" value="1"/>
</dbReference>
<dbReference type="Gene3D" id="3.40.50.10320">
    <property type="entry name" value="LmbE-like"/>
    <property type="match status" value="1"/>
</dbReference>
<name>A0A9X3E3J9_9HYPH</name>
<organism evidence="1 2">
    <name type="scientific">Kaistia nematophila</name>
    <dbReference type="NCBI Taxonomy" id="2994654"/>
    <lineage>
        <taxon>Bacteria</taxon>
        <taxon>Pseudomonadati</taxon>
        <taxon>Pseudomonadota</taxon>
        <taxon>Alphaproteobacteria</taxon>
        <taxon>Hyphomicrobiales</taxon>
        <taxon>Kaistiaceae</taxon>
        <taxon>Kaistia</taxon>
    </lineage>
</organism>
<dbReference type="InterPro" id="IPR024078">
    <property type="entry name" value="LmbE-like_dom_sf"/>
</dbReference>
<proteinExistence type="predicted"/>
<protein>
    <submittedName>
        <fullName evidence="1">PIG-L family deacetylase</fullName>
    </submittedName>
</protein>
<dbReference type="AlphaFoldDB" id="A0A9X3E3J9"/>
<dbReference type="Proteomes" id="UP001144805">
    <property type="component" value="Unassembled WGS sequence"/>
</dbReference>
<gene>
    <name evidence="1" type="ORF">OSH07_18185</name>
</gene>
<accession>A0A9X3E3J9</accession>
<evidence type="ECO:0000313" key="2">
    <source>
        <dbReference type="Proteomes" id="UP001144805"/>
    </source>
</evidence>
<dbReference type="EMBL" id="JAPKNK010000008">
    <property type="protein sequence ID" value="MCX5571136.1"/>
    <property type="molecule type" value="Genomic_DNA"/>
</dbReference>
<comment type="caution">
    <text evidence="1">The sequence shown here is derived from an EMBL/GenBank/DDBJ whole genome shotgun (WGS) entry which is preliminary data.</text>
</comment>
<evidence type="ECO:0000313" key="1">
    <source>
        <dbReference type="EMBL" id="MCX5571136.1"/>
    </source>
</evidence>
<dbReference type="GO" id="GO:0016811">
    <property type="term" value="F:hydrolase activity, acting on carbon-nitrogen (but not peptide) bonds, in linear amides"/>
    <property type="evidence" value="ECO:0007669"/>
    <property type="project" value="TreeGrafter"/>
</dbReference>
<keyword evidence="2" id="KW-1185">Reference proteome</keyword>
<sequence length="272" mass="30391">MTYPLKVIVVKAHPDEAELYAGGTCARLADKGAAIKFLSLTNGDAGHYEMARKPLKRRRAREAYAAARHLGVLDYEILDIHDGELMADIAVRTAIIASVRRWQADLVITFHDEQPGHIDNRMAGRAVRDASGFFTNGNVVPAYPPLAVAPVCLKMTDYGAFATHQHEVVVDVDASIERKLRACAEHATQFFEFAPFERDFRDKVPASEDWAVRREFILTHWHEFMSADVMREEILAKYGPEHGSRVAHAESFQLADYGRHVDAAAVHTLLGL</sequence>
<dbReference type="Pfam" id="PF02585">
    <property type="entry name" value="PIG-L"/>
    <property type="match status" value="1"/>
</dbReference>
<dbReference type="PANTHER" id="PTHR12993">
    <property type="entry name" value="N-ACETYLGLUCOSAMINYL-PHOSPHATIDYLINOSITOL DE-N-ACETYLASE-RELATED"/>
    <property type="match status" value="1"/>
</dbReference>
<dbReference type="RefSeq" id="WP_266340100.1">
    <property type="nucleotide sequence ID" value="NZ_JAPKNK010000008.1"/>
</dbReference>
<dbReference type="PANTHER" id="PTHR12993:SF11">
    <property type="entry name" value="N-ACETYLGLUCOSAMINYL-PHOSPHATIDYLINOSITOL DE-N-ACETYLASE"/>
    <property type="match status" value="1"/>
</dbReference>
<reference evidence="1" key="1">
    <citation type="submission" date="2022-11" db="EMBL/GenBank/DDBJ databases">
        <title>Biodiversity and phylogenetic relationships of bacteria.</title>
        <authorList>
            <person name="Machado R.A.R."/>
            <person name="Bhat A."/>
            <person name="Loulou A."/>
            <person name="Kallel S."/>
        </authorList>
    </citation>
    <scope>NUCLEOTIDE SEQUENCE</scope>
    <source>
        <strain evidence="1">K-TC2</strain>
    </source>
</reference>
<dbReference type="InterPro" id="IPR003737">
    <property type="entry name" value="GlcNAc_PI_deacetylase-related"/>
</dbReference>